<keyword evidence="1" id="KW-0812">Transmembrane</keyword>
<keyword evidence="1" id="KW-0472">Membrane</keyword>
<protein>
    <submittedName>
        <fullName evidence="2">Uncharacterized protein</fullName>
    </submittedName>
</protein>
<reference evidence="3" key="1">
    <citation type="journal article" date="2019" name="Int. J. Syst. Evol. Microbiol.">
        <title>The Global Catalogue of Microorganisms (GCM) 10K type strain sequencing project: providing services to taxonomists for standard genome sequencing and annotation.</title>
        <authorList>
            <consortium name="The Broad Institute Genomics Platform"/>
            <consortium name="The Broad Institute Genome Sequencing Center for Infectious Disease"/>
            <person name="Wu L."/>
            <person name="Ma J."/>
        </authorList>
    </citation>
    <scope>NUCLEOTIDE SEQUENCE [LARGE SCALE GENOMIC DNA]</scope>
    <source>
        <strain evidence="3">JCM 17759</strain>
    </source>
</reference>
<keyword evidence="1" id="KW-1133">Transmembrane helix</keyword>
<dbReference type="Proteomes" id="UP001500840">
    <property type="component" value="Unassembled WGS sequence"/>
</dbReference>
<comment type="caution">
    <text evidence="2">The sequence shown here is derived from an EMBL/GenBank/DDBJ whole genome shotgun (WGS) entry which is preliminary data.</text>
</comment>
<accession>A0ABP8MKF3</accession>
<evidence type="ECO:0000256" key="1">
    <source>
        <dbReference type="SAM" id="Phobius"/>
    </source>
</evidence>
<gene>
    <name evidence="2" type="ORF">GCM10023156_20630</name>
</gene>
<evidence type="ECO:0000313" key="2">
    <source>
        <dbReference type="EMBL" id="GAA4451989.1"/>
    </source>
</evidence>
<sequence length="144" mass="16508">MPDLWYRAALLTSIPVVWCGICLVLSWSSGWWVLSQRYAAEPGDGFGDDSNRAYMRTGRIGAIQYHSTLNFVADTRGLRISVFLPFRLGHPPLFIPWSEFDKVRLDDKLFSQRIKMSVGRPAITRVVFPGWVKFHMPIEHRPSA</sequence>
<dbReference type="RefSeq" id="WP_339941021.1">
    <property type="nucleotide sequence ID" value="NZ_BAABGA010000029.1"/>
</dbReference>
<evidence type="ECO:0000313" key="3">
    <source>
        <dbReference type="Proteomes" id="UP001500840"/>
    </source>
</evidence>
<organism evidence="2 3">
    <name type="scientific">Novipirellula rosea</name>
    <dbReference type="NCBI Taxonomy" id="1031540"/>
    <lineage>
        <taxon>Bacteria</taxon>
        <taxon>Pseudomonadati</taxon>
        <taxon>Planctomycetota</taxon>
        <taxon>Planctomycetia</taxon>
        <taxon>Pirellulales</taxon>
        <taxon>Pirellulaceae</taxon>
        <taxon>Novipirellula</taxon>
    </lineage>
</organism>
<dbReference type="EMBL" id="BAABGA010000029">
    <property type="protein sequence ID" value="GAA4451989.1"/>
    <property type="molecule type" value="Genomic_DNA"/>
</dbReference>
<proteinExistence type="predicted"/>
<keyword evidence="3" id="KW-1185">Reference proteome</keyword>
<feature type="transmembrane region" description="Helical" evidence="1">
    <location>
        <begin position="6"/>
        <end position="27"/>
    </location>
</feature>
<name>A0ABP8MKF3_9BACT</name>